<dbReference type="RefSeq" id="WP_185194192.1">
    <property type="nucleotide sequence ID" value="NZ_JACKXD010000007.1"/>
</dbReference>
<keyword evidence="2" id="KW-1185">Reference proteome</keyword>
<proteinExistence type="predicted"/>
<evidence type="ECO:0000313" key="1">
    <source>
        <dbReference type="EMBL" id="MBB6647822.1"/>
    </source>
</evidence>
<dbReference type="AlphaFoldDB" id="A0A7J9SMM1"/>
<evidence type="ECO:0000313" key="2">
    <source>
        <dbReference type="Proteomes" id="UP000546257"/>
    </source>
</evidence>
<gene>
    <name evidence="1" type="ORF">H5V44_16285</name>
</gene>
<dbReference type="EMBL" id="JACKXD010000007">
    <property type="protein sequence ID" value="MBB6647822.1"/>
    <property type="molecule type" value="Genomic_DNA"/>
</dbReference>
<sequence>MGKEIRFIVEEDQFERLKAVKERRGYTWKGLMLEGVDALDIDDRDK</sequence>
<accession>A0A7J9SMM1</accession>
<protein>
    <recommendedName>
        <fullName evidence="3">CopG family transcriptional regulator</fullName>
    </recommendedName>
</protein>
<dbReference type="Proteomes" id="UP000546257">
    <property type="component" value="Unassembled WGS sequence"/>
</dbReference>
<evidence type="ECO:0008006" key="3">
    <source>
        <dbReference type="Google" id="ProtNLM"/>
    </source>
</evidence>
<comment type="caution">
    <text evidence="1">The sequence shown here is derived from an EMBL/GenBank/DDBJ whole genome shotgun (WGS) entry which is preliminary data.</text>
</comment>
<name>A0A7J9SMM1_9EURY</name>
<reference evidence="1 2" key="1">
    <citation type="submission" date="2020-08" db="EMBL/GenBank/DDBJ databases">
        <authorList>
            <person name="Seo M.-J."/>
        </authorList>
    </citation>
    <scope>NUCLEOTIDE SEQUENCE [LARGE SCALE GENOMIC DNA]</scope>
    <source>
        <strain evidence="1 2">MBLA0160</strain>
    </source>
</reference>
<organism evidence="1 2">
    <name type="scientific">Halobellus ruber</name>
    <dbReference type="NCBI Taxonomy" id="2761102"/>
    <lineage>
        <taxon>Archaea</taxon>
        <taxon>Methanobacteriati</taxon>
        <taxon>Methanobacteriota</taxon>
        <taxon>Stenosarchaea group</taxon>
        <taxon>Halobacteria</taxon>
        <taxon>Halobacteriales</taxon>
        <taxon>Haloferacaceae</taxon>
        <taxon>Halobellus</taxon>
    </lineage>
</organism>